<comment type="caution">
    <text evidence="2">The sequence shown here is derived from an EMBL/GenBank/DDBJ whole genome shotgun (WGS) entry which is preliminary data.</text>
</comment>
<feature type="domain" description="Reverse transcriptase zinc-binding" evidence="1">
    <location>
        <begin position="29"/>
        <end position="117"/>
    </location>
</feature>
<dbReference type="EMBL" id="JACGWJ010000029">
    <property type="protein sequence ID" value="KAL0303562.1"/>
    <property type="molecule type" value="Genomic_DNA"/>
</dbReference>
<proteinExistence type="predicted"/>
<gene>
    <name evidence="2" type="ORF">Sradi_6224300</name>
</gene>
<sequence>MSEMDADCILGIALPGASQRQDELIWHFVRSAYRVAIELRQEDGCSLSERDWKFIWKSIILPKVAMFVWRCMLDVLPTTDSLNHKGAKVDAGCGRCDDNKEDMLHVLFHCNYARLVWALSGFDVMLLFTQTTVLKYGFERFIKNWGVRSGCFSQLYGGQFGGVRSKICLRVGMWRVMR</sequence>
<name>A0AAW2KBI3_SESRA</name>
<dbReference type="AlphaFoldDB" id="A0AAW2KBI3"/>
<reference evidence="2" key="2">
    <citation type="journal article" date="2024" name="Plant">
        <title>Genomic evolution and insights into agronomic trait innovations of Sesamum species.</title>
        <authorList>
            <person name="Miao H."/>
            <person name="Wang L."/>
            <person name="Qu L."/>
            <person name="Liu H."/>
            <person name="Sun Y."/>
            <person name="Le M."/>
            <person name="Wang Q."/>
            <person name="Wei S."/>
            <person name="Zheng Y."/>
            <person name="Lin W."/>
            <person name="Duan Y."/>
            <person name="Cao H."/>
            <person name="Xiong S."/>
            <person name="Wang X."/>
            <person name="Wei L."/>
            <person name="Li C."/>
            <person name="Ma Q."/>
            <person name="Ju M."/>
            <person name="Zhao R."/>
            <person name="Li G."/>
            <person name="Mu C."/>
            <person name="Tian Q."/>
            <person name="Mei H."/>
            <person name="Zhang T."/>
            <person name="Gao T."/>
            <person name="Zhang H."/>
        </authorList>
    </citation>
    <scope>NUCLEOTIDE SEQUENCE</scope>
    <source>
        <strain evidence="2">G02</strain>
    </source>
</reference>
<evidence type="ECO:0000313" key="2">
    <source>
        <dbReference type="EMBL" id="KAL0303562.1"/>
    </source>
</evidence>
<evidence type="ECO:0000259" key="1">
    <source>
        <dbReference type="Pfam" id="PF13966"/>
    </source>
</evidence>
<organism evidence="2">
    <name type="scientific">Sesamum radiatum</name>
    <name type="common">Black benniseed</name>
    <dbReference type="NCBI Taxonomy" id="300843"/>
    <lineage>
        <taxon>Eukaryota</taxon>
        <taxon>Viridiplantae</taxon>
        <taxon>Streptophyta</taxon>
        <taxon>Embryophyta</taxon>
        <taxon>Tracheophyta</taxon>
        <taxon>Spermatophyta</taxon>
        <taxon>Magnoliopsida</taxon>
        <taxon>eudicotyledons</taxon>
        <taxon>Gunneridae</taxon>
        <taxon>Pentapetalae</taxon>
        <taxon>asterids</taxon>
        <taxon>lamiids</taxon>
        <taxon>Lamiales</taxon>
        <taxon>Pedaliaceae</taxon>
        <taxon>Sesamum</taxon>
    </lineage>
</organism>
<dbReference type="Pfam" id="PF13966">
    <property type="entry name" value="zf-RVT"/>
    <property type="match status" value="1"/>
</dbReference>
<accession>A0AAW2KBI3</accession>
<reference evidence="2" key="1">
    <citation type="submission" date="2020-06" db="EMBL/GenBank/DDBJ databases">
        <authorList>
            <person name="Li T."/>
            <person name="Hu X."/>
            <person name="Zhang T."/>
            <person name="Song X."/>
            <person name="Zhang H."/>
            <person name="Dai N."/>
            <person name="Sheng W."/>
            <person name="Hou X."/>
            <person name="Wei L."/>
        </authorList>
    </citation>
    <scope>NUCLEOTIDE SEQUENCE</scope>
    <source>
        <strain evidence="2">G02</strain>
        <tissue evidence="2">Leaf</tissue>
    </source>
</reference>
<protein>
    <recommendedName>
        <fullName evidence="1">Reverse transcriptase zinc-binding domain-containing protein</fullName>
    </recommendedName>
</protein>
<dbReference type="InterPro" id="IPR026960">
    <property type="entry name" value="RVT-Znf"/>
</dbReference>